<dbReference type="InterPro" id="IPR011006">
    <property type="entry name" value="CheY-like_superfamily"/>
</dbReference>
<evidence type="ECO:0000256" key="14">
    <source>
        <dbReference type="SAM" id="Phobius"/>
    </source>
</evidence>
<dbReference type="SMART" id="SM00448">
    <property type="entry name" value="REC"/>
    <property type="match status" value="1"/>
</dbReference>
<keyword evidence="13" id="KW-0175">Coiled coil</keyword>
<evidence type="ECO:0000259" key="16">
    <source>
        <dbReference type="PROSITE" id="PS50110"/>
    </source>
</evidence>
<dbReference type="CDD" id="cd00082">
    <property type="entry name" value="HisKA"/>
    <property type="match status" value="1"/>
</dbReference>
<dbReference type="Gene3D" id="6.10.340.10">
    <property type="match status" value="1"/>
</dbReference>
<dbReference type="InterPro" id="IPR004358">
    <property type="entry name" value="Sig_transdc_His_kin-like_C"/>
</dbReference>
<dbReference type="Gene3D" id="1.10.287.130">
    <property type="match status" value="1"/>
</dbReference>
<keyword evidence="10" id="KW-0902">Two-component regulatory system</keyword>
<dbReference type="PROSITE" id="PS50885">
    <property type="entry name" value="HAMP"/>
    <property type="match status" value="1"/>
</dbReference>
<dbReference type="InterPro" id="IPR003660">
    <property type="entry name" value="HAMP_dom"/>
</dbReference>
<keyword evidence="8" id="KW-0418">Kinase</keyword>
<evidence type="ECO:0000256" key="1">
    <source>
        <dbReference type="ARBA" id="ARBA00000085"/>
    </source>
</evidence>
<dbReference type="InterPro" id="IPR005467">
    <property type="entry name" value="His_kinase_dom"/>
</dbReference>
<dbReference type="EMBL" id="FQYW01000007">
    <property type="protein sequence ID" value="SHI53937.1"/>
    <property type="molecule type" value="Genomic_DNA"/>
</dbReference>
<evidence type="ECO:0000256" key="4">
    <source>
        <dbReference type="ARBA" id="ARBA00022475"/>
    </source>
</evidence>
<dbReference type="Pfam" id="PF00672">
    <property type="entry name" value="HAMP"/>
    <property type="match status" value="1"/>
</dbReference>
<dbReference type="InterPro" id="IPR036890">
    <property type="entry name" value="HATPase_C_sf"/>
</dbReference>
<evidence type="ECO:0000259" key="15">
    <source>
        <dbReference type="PROSITE" id="PS50109"/>
    </source>
</evidence>
<feature type="domain" description="Response regulatory" evidence="16">
    <location>
        <begin position="668"/>
        <end position="789"/>
    </location>
</feature>
<dbReference type="FunFam" id="3.30.565.10:FF:000006">
    <property type="entry name" value="Sensor histidine kinase WalK"/>
    <property type="match status" value="1"/>
</dbReference>
<dbReference type="GO" id="GO:0005886">
    <property type="term" value="C:plasma membrane"/>
    <property type="evidence" value="ECO:0007669"/>
    <property type="project" value="UniProtKB-SubCell"/>
</dbReference>
<reference evidence="18 19" key="1">
    <citation type="submission" date="2016-11" db="EMBL/GenBank/DDBJ databases">
        <authorList>
            <person name="Jaros S."/>
            <person name="Januszkiewicz K."/>
            <person name="Wedrychowicz H."/>
        </authorList>
    </citation>
    <scope>NUCLEOTIDE SEQUENCE [LARGE SCALE GENOMIC DNA]</scope>
    <source>
        <strain evidence="18 19">DSM 3074</strain>
    </source>
</reference>
<dbReference type="Gene3D" id="3.30.565.10">
    <property type="entry name" value="Histidine kinase-like ATPase, C-terminal domain"/>
    <property type="match status" value="1"/>
</dbReference>
<evidence type="ECO:0000256" key="3">
    <source>
        <dbReference type="ARBA" id="ARBA00012438"/>
    </source>
</evidence>
<dbReference type="InterPro" id="IPR003661">
    <property type="entry name" value="HisK_dim/P_dom"/>
</dbReference>
<evidence type="ECO:0000256" key="11">
    <source>
        <dbReference type="ARBA" id="ARBA00023136"/>
    </source>
</evidence>
<comment type="catalytic activity">
    <reaction evidence="1">
        <text>ATP + protein L-histidine = ADP + protein N-phospho-L-histidine.</text>
        <dbReference type="EC" id="2.7.13.3"/>
    </reaction>
</comment>
<dbReference type="InterPro" id="IPR003594">
    <property type="entry name" value="HATPase_dom"/>
</dbReference>
<dbReference type="Gene3D" id="3.30.450.20">
    <property type="entry name" value="PAS domain"/>
    <property type="match status" value="1"/>
</dbReference>
<sequence>MNKAGSLQKQAMAFLIITLVLLTALLSFAAFEIVGNEKDRDIAIEMNTLTANEAEKLNHDYIKFEDAVNHMVGITDFYITSVDDIMDPVKREEINKNLQRIYDIFSQTTNMSLSYYCVYNPDLVGKQQGFFYTRNAADNMEKREMTIISDFNPEDIERVGWYTAPIRERKAVWLPPYYNKNTRRYTISYCVPYYKNDVLIAVIGMDFNFEILLNMVDQIHFSKNGYAYLKSADGTVHYHAHDFMLGNVHGDEILKKVKNSDLLSNDNSGNNVIQYEIKGSERVQTFETLRCGLQLVLCDDYDEIYKDRYELVTMDIIVIVACGLLIILLMVYYTNRIMQPVKMLTEAVNEIKDGKYDVKFPKNAPGEIGVLSQGIAMAAAALEEKQRLNASALAAQNRKLEKAVKKAKDASRAKSDFLSRMSHDIRTPMNAIVGMGMIADSHKDDPEKLSECLRKISNSSKYLLNLINEVLDMSRIESGNLSINKANVNLTDLIGSIVAMLAPQFDAHDHHIQTNLDNIIHENVISDSLRIQQVVINILGNSIKYTPDGGEISISVREEHVSANRSLYIFNFKDNGIGMSKEFQEKLFQPFAREQDDHETEVKGTGLGMSITKAVVDLLGGTIRVNSALQKGTEIIVQLDLEFVEDVVSDKKQHRQMDFSEIRLDGKRILLVDDISLNLEIAENLLEMTGAVMDKAINGKEAVEMFKEKGEGFYDLIFMDARMPIMDGYEATRTIRGLGSEYAAQLPIIAMSADAFAEDIENFKKCGMNDYVSKPIDLKNLARVLQKYLL</sequence>
<dbReference type="Pfam" id="PF00512">
    <property type="entry name" value="HisKA"/>
    <property type="match status" value="1"/>
</dbReference>
<feature type="domain" description="HAMP" evidence="17">
    <location>
        <begin position="335"/>
        <end position="387"/>
    </location>
</feature>
<evidence type="ECO:0000256" key="2">
    <source>
        <dbReference type="ARBA" id="ARBA00004651"/>
    </source>
</evidence>
<keyword evidence="4" id="KW-1003">Cell membrane</keyword>
<evidence type="ECO:0000256" key="5">
    <source>
        <dbReference type="ARBA" id="ARBA00022553"/>
    </source>
</evidence>
<dbReference type="PROSITE" id="PS50110">
    <property type="entry name" value="RESPONSE_REGULATORY"/>
    <property type="match status" value="1"/>
</dbReference>
<dbReference type="PANTHER" id="PTHR43047">
    <property type="entry name" value="TWO-COMPONENT HISTIDINE PROTEIN KINASE"/>
    <property type="match status" value="1"/>
</dbReference>
<proteinExistence type="predicted"/>
<accession>A0A1M6BYZ3</accession>
<evidence type="ECO:0000256" key="12">
    <source>
        <dbReference type="PROSITE-ProRule" id="PRU00169"/>
    </source>
</evidence>
<dbReference type="Proteomes" id="UP000191240">
    <property type="component" value="Unassembled WGS sequence"/>
</dbReference>
<protein>
    <recommendedName>
        <fullName evidence="3">histidine kinase</fullName>
        <ecNumber evidence="3">2.7.13.3</ecNumber>
    </recommendedName>
</protein>
<dbReference type="GO" id="GO:0000155">
    <property type="term" value="F:phosphorelay sensor kinase activity"/>
    <property type="evidence" value="ECO:0007669"/>
    <property type="project" value="InterPro"/>
</dbReference>
<dbReference type="SUPFAM" id="SSF52172">
    <property type="entry name" value="CheY-like"/>
    <property type="match status" value="1"/>
</dbReference>
<dbReference type="SUPFAM" id="SSF158472">
    <property type="entry name" value="HAMP domain-like"/>
    <property type="match status" value="1"/>
</dbReference>
<evidence type="ECO:0000256" key="7">
    <source>
        <dbReference type="ARBA" id="ARBA00022692"/>
    </source>
</evidence>
<keyword evidence="7 14" id="KW-0812">Transmembrane</keyword>
<dbReference type="InterPro" id="IPR036097">
    <property type="entry name" value="HisK_dim/P_sf"/>
</dbReference>
<feature type="domain" description="Histidine kinase" evidence="15">
    <location>
        <begin position="420"/>
        <end position="643"/>
    </location>
</feature>
<dbReference type="Pfam" id="PF02518">
    <property type="entry name" value="HATPase_c"/>
    <property type="match status" value="1"/>
</dbReference>
<dbReference type="CDD" id="cd06225">
    <property type="entry name" value="HAMP"/>
    <property type="match status" value="1"/>
</dbReference>
<dbReference type="Gene3D" id="3.40.50.2300">
    <property type="match status" value="1"/>
</dbReference>
<keyword evidence="5 12" id="KW-0597">Phosphoprotein</keyword>
<evidence type="ECO:0000313" key="19">
    <source>
        <dbReference type="Proteomes" id="UP000191240"/>
    </source>
</evidence>
<gene>
    <name evidence="18" type="ORF">SAMN02745671_00911</name>
</gene>
<comment type="subcellular location">
    <subcellularLocation>
        <location evidence="2">Cell membrane</location>
        <topology evidence="2">Multi-pass membrane protein</topology>
    </subcellularLocation>
</comment>
<dbReference type="AlphaFoldDB" id="A0A1M6BYZ3"/>
<dbReference type="SMART" id="SM00304">
    <property type="entry name" value="HAMP"/>
    <property type="match status" value="1"/>
</dbReference>
<keyword evidence="9 14" id="KW-1133">Transmembrane helix</keyword>
<dbReference type="CDD" id="cd12913">
    <property type="entry name" value="PDC1_MCP_like"/>
    <property type="match status" value="1"/>
</dbReference>
<dbReference type="CDD" id="cd17546">
    <property type="entry name" value="REC_hyHK_CKI1_RcsC-like"/>
    <property type="match status" value="1"/>
</dbReference>
<dbReference type="Pfam" id="PF02743">
    <property type="entry name" value="dCache_1"/>
    <property type="match status" value="1"/>
</dbReference>
<keyword evidence="6" id="KW-0808">Transferase</keyword>
<dbReference type="EC" id="2.7.13.3" evidence="3"/>
<dbReference type="InterPro" id="IPR001789">
    <property type="entry name" value="Sig_transdc_resp-reg_receiver"/>
</dbReference>
<evidence type="ECO:0000256" key="9">
    <source>
        <dbReference type="ARBA" id="ARBA00022989"/>
    </source>
</evidence>
<evidence type="ECO:0000256" key="8">
    <source>
        <dbReference type="ARBA" id="ARBA00022777"/>
    </source>
</evidence>
<dbReference type="OrthoDB" id="9805486at2"/>
<feature type="coiled-coil region" evidence="13">
    <location>
        <begin position="378"/>
        <end position="413"/>
    </location>
</feature>
<evidence type="ECO:0000313" key="18">
    <source>
        <dbReference type="EMBL" id="SHI53937.1"/>
    </source>
</evidence>
<dbReference type="SMART" id="SM00388">
    <property type="entry name" value="HisKA"/>
    <property type="match status" value="1"/>
</dbReference>
<dbReference type="RefSeq" id="WP_080325508.1">
    <property type="nucleotide sequence ID" value="NZ_FQYW01000007.1"/>
</dbReference>
<name>A0A1M6BYZ3_9FIRM</name>
<dbReference type="PROSITE" id="PS50109">
    <property type="entry name" value="HIS_KIN"/>
    <property type="match status" value="1"/>
</dbReference>
<keyword evidence="11 14" id="KW-0472">Membrane</keyword>
<dbReference type="SUPFAM" id="SSF47384">
    <property type="entry name" value="Homodimeric domain of signal transducing histidine kinase"/>
    <property type="match status" value="1"/>
</dbReference>
<feature type="transmembrane region" description="Helical" evidence="14">
    <location>
        <begin position="311"/>
        <end position="333"/>
    </location>
</feature>
<feature type="modified residue" description="4-aspartylphosphate" evidence="12">
    <location>
        <position position="720"/>
    </location>
</feature>
<evidence type="ECO:0000259" key="17">
    <source>
        <dbReference type="PROSITE" id="PS50885"/>
    </source>
</evidence>
<dbReference type="Pfam" id="PF00072">
    <property type="entry name" value="Response_reg"/>
    <property type="match status" value="1"/>
</dbReference>
<evidence type="ECO:0000256" key="10">
    <source>
        <dbReference type="ARBA" id="ARBA00023012"/>
    </source>
</evidence>
<dbReference type="SMART" id="SM00387">
    <property type="entry name" value="HATPase_c"/>
    <property type="match status" value="1"/>
</dbReference>
<evidence type="ECO:0000256" key="6">
    <source>
        <dbReference type="ARBA" id="ARBA00022679"/>
    </source>
</evidence>
<organism evidence="18 19">
    <name type="scientific">Anaerovibrio lipolyticus DSM 3074</name>
    <dbReference type="NCBI Taxonomy" id="1120997"/>
    <lineage>
        <taxon>Bacteria</taxon>
        <taxon>Bacillati</taxon>
        <taxon>Bacillota</taxon>
        <taxon>Negativicutes</taxon>
        <taxon>Selenomonadales</taxon>
        <taxon>Selenomonadaceae</taxon>
        <taxon>Anaerovibrio</taxon>
    </lineage>
</organism>
<evidence type="ECO:0000256" key="13">
    <source>
        <dbReference type="SAM" id="Coils"/>
    </source>
</evidence>
<dbReference type="PRINTS" id="PR00344">
    <property type="entry name" value="BCTRLSENSOR"/>
</dbReference>
<dbReference type="SUPFAM" id="SSF55874">
    <property type="entry name" value="ATPase domain of HSP90 chaperone/DNA topoisomerase II/histidine kinase"/>
    <property type="match status" value="1"/>
</dbReference>
<dbReference type="InterPro" id="IPR033479">
    <property type="entry name" value="dCache_1"/>
</dbReference>